<dbReference type="Pfam" id="PF02515">
    <property type="entry name" value="CoA_transf_3"/>
    <property type="match status" value="1"/>
</dbReference>
<dbReference type="EMBL" id="ABLD01000019">
    <property type="protein sequence ID" value="EDT08270.1"/>
    <property type="molecule type" value="Genomic_DNA"/>
</dbReference>
<dbReference type="Gene3D" id="3.40.50.10540">
    <property type="entry name" value="Crotonobetainyl-coa:carnitine coa-transferase, domain 1"/>
    <property type="match status" value="1"/>
</dbReference>
<keyword evidence="3" id="KW-1185">Reference proteome</keyword>
<dbReference type="PANTHER" id="PTHR48207:SF4">
    <property type="entry name" value="BLL6097 PROTEIN"/>
    <property type="match status" value="1"/>
</dbReference>
<dbReference type="InterPro" id="IPR023606">
    <property type="entry name" value="CoA-Trfase_III_dom_1_sf"/>
</dbReference>
<dbReference type="PANTHER" id="PTHR48207">
    <property type="entry name" value="SUCCINATE--HYDROXYMETHYLGLUTARATE COA-TRANSFERASE"/>
    <property type="match status" value="1"/>
</dbReference>
<dbReference type="RefSeq" id="WP_006051524.1">
    <property type="nucleotide sequence ID" value="NZ_ABLD01000019.1"/>
</dbReference>
<gene>
    <name evidence="2" type="ORF">BgramDRAFT_4952</name>
</gene>
<reference evidence="2 3" key="1">
    <citation type="submission" date="2008-03" db="EMBL/GenBank/DDBJ databases">
        <title>Sequencing of the draft genome and assembly of Burkholderia graminis C4D1M.</title>
        <authorList>
            <consortium name="US DOE Joint Genome Institute (JGI-PGF)"/>
            <person name="Copeland A."/>
            <person name="Lucas S."/>
            <person name="Lapidus A."/>
            <person name="Glavina del Rio T."/>
            <person name="Dalin E."/>
            <person name="Tice H."/>
            <person name="Bruce D."/>
            <person name="Goodwin L."/>
            <person name="Pitluck S."/>
            <person name="Larimer F."/>
            <person name="Land M.L."/>
            <person name="Hauser L."/>
            <person name="Tiedje J."/>
            <person name="Richardson P."/>
        </authorList>
    </citation>
    <scope>NUCLEOTIDE SEQUENCE [LARGE SCALE GENOMIC DNA]</scope>
    <source>
        <strain evidence="3">ATCC 700544 / DSM 17151 / LMG 18924 / NCIMB 13744 / C4D1M</strain>
    </source>
</reference>
<accession>B1G6C8</accession>
<dbReference type="InterPro" id="IPR044855">
    <property type="entry name" value="CoA-Trfase_III_dom3_sf"/>
</dbReference>
<dbReference type="Proteomes" id="UP000005045">
    <property type="component" value="Unassembled WGS sequence"/>
</dbReference>
<evidence type="ECO:0000256" key="1">
    <source>
        <dbReference type="ARBA" id="ARBA00022679"/>
    </source>
</evidence>
<organism evidence="2 3">
    <name type="scientific">Paraburkholderia graminis (strain ATCC 700544 / DSM 17151 / LMG 18924 / NCIMB 13744 / C4D1M)</name>
    <dbReference type="NCBI Taxonomy" id="396598"/>
    <lineage>
        <taxon>Bacteria</taxon>
        <taxon>Pseudomonadati</taxon>
        <taxon>Pseudomonadota</taxon>
        <taxon>Betaproteobacteria</taxon>
        <taxon>Burkholderiales</taxon>
        <taxon>Burkholderiaceae</taxon>
        <taxon>Paraburkholderia</taxon>
    </lineage>
</organism>
<dbReference type="InterPro" id="IPR050483">
    <property type="entry name" value="CoA-transferase_III_domain"/>
</dbReference>
<proteinExistence type="predicted"/>
<dbReference type="Gene3D" id="3.30.1540.10">
    <property type="entry name" value="formyl-coa transferase, domain 3"/>
    <property type="match status" value="1"/>
</dbReference>
<name>B1G6C8_PARG4</name>
<evidence type="ECO:0000313" key="3">
    <source>
        <dbReference type="Proteomes" id="UP000005045"/>
    </source>
</evidence>
<dbReference type="AlphaFoldDB" id="B1G6C8"/>
<dbReference type="OrthoDB" id="5294844at2"/>
<protein>
    <submittedName>
        <fullName evidence="2">L-carnitine dehydratase/bile acid-inducible protein F</fullName>
    </submittedName>
</protein>
<evidence type="ECO:0000313" key="2">
    <source>
        <dbReference type="EMBL" id="EDT08270.1"/>
    </source>
</evidence>
<comment type="caution">
    <text evidence="2">The sequence shown here is derived from an EMBL/GenBank/DDBJ whole genome shotgun (WGS) entry which is preliminary data.</text>
</comment>
<keyword evidence="1" id="KW-0808">Transferase</keyword>
<sequence length="411" mass="45220">MSTDTTHGPLSGVRILDLASIVLGPLATLTLAGLGAEVIKIEAPDGDNVREAGVMRHDSSGDEHVKMGHVFMHNNRGKKSIVLDLKRAEARDALLRLVKDADVFLSNVRPAAMKRLGLDYDALASVNPRLIYVTATGYSQRGPYADRPAYDDLIQGATGIPWLMQQYGGGEPVYAPVSLADRVTGLHVAYSISAALFSRERNGLGQQIEVPMFESVAHFVLADHMSGKTFKPAEGEAGYDRLLSPDRRPYKTADGYLCVLIYNDKHWREFFRAIGKPEQFSNDIRFSTQRNRSRNIREVYAWVASVMPSRTTAQWQALLDEADIPYQVVNSMDDLLNDPHLNATGFIGEETHPTEGRVCTLGNPTVWSGTPLPPLAPAPKLGQHTAELLEGIGYSPEEVDRIIGKRSIAME</sequence>
<dbReference type="GO" id="GO:0008410">
    <property type="term" value="F:CoA-transferase activity"/>
    <property type="evidence" value="ECO:0007669"/>
    <property type="project" value="TreeGrafter"/>
</dbReference>
<dbReference type="InterPro" id="IPR003673">
    <property type="entry name" value="CoA-Trfase_fam_III"/>
</dbReference>
<dbReference type="SUPFAM" id="SSF89796">
    <property type="entry name" value="CoA-transferase family III (CaiB/BaiF)"/>
    <property type="match status" value="1"/>
</dbReference>